<dbReference type="PROSITE" id="PS00675">
    <property type="entry name" value="SIGMA54_INTERACT_1"/>
    <property type="match status" value="1"/>
</dbReference>
<organism evidence="8 9">
    <name type="scientific">Caloramator quimbayensis</name>
    <dbReference type="NCBI Taxonomy" id="1147123"/>
    <lineage>
        <taxon>Bacteria</taxon>
        <taxon>Bacillati</taxon>
        <taxon>Bacillota</taxon>
        <taxon>Clostridia</taxon>
        <taxon>Eubacteriales</taxon>
        <taxon>Clostridiaceae</taxon>
        <taxon>Caloramator</taxon>
    </lineage>
</organism>
<dbReference type="SUPFAM" id="SSF52540">
    <property type="entry name" value="P-loop containing nucleoside triphosphate hydrolases"/>
    <property type="match status" value="1"/>
</dbReference>
<dbReference type="PROSITE" id="PS00676">
    <property type="entry name" value="SIGMA54_INTERACT_2"/>
    <property type="match status" value="1"/>
</dbReference>
<dbReference type="STRING" id="1147123.SAMN05443428_10476"/>
<dbReference type="InterPro" id="IPR025943">
    <property type="entry name" value="Sigma_54_int_dom_ATP-bd_2"/>
</dbReference>
<accession>A0A1T4WW38</accession>
<dbReference type="FunFam" id="3.40.50.300:FF:000006">
    <property type="entry name" value="DNA-binding transcriptional regulator NtrC"/>
    <property type="match status" value="1"/>
</dbReference>
<gene>
    <name evidence="8" type="ORF">SAMN05443428_10476</name>
</gene>
<dbReference type="InterPro" id="IPR009057">
    <property type="entry name" value="Homeodomain-like_sf"/>
</dbReference>
<evidence type="ECO:0000256" key="1">
    <source>
        <dbReference type="ARBA" id="ARBA00022741"/>
    </source>
</evidence>
<evidence type="ECO:0000256" key="2">
    <source>
        <dbReference type="ARBA" id="ARBA00022840"/>
    </source>
</evidence>
<protein>
    <submittedName>
        <fullName evidence="8">Arginine utilization regulatory protein</fullName>
    </submittedName>
</protein>
<dbReference type="OrthoDB" id="9803970at2"/>
<dbReference type="NCBIfam" id="TIGR00229">
    <property type="entry name" value="sensory_box"/>
    <property type="match status" value="1"/>
</dbReference>
<dbReference type="PROSITE" id="PS50045">
    <property type="entry name" value="SIGMA54_INTERACT_4"/>
    <property type="match status" value="1"/>
</dbReference>
<dbReference type="CDD" id="cd00130">
    <property type="entry name" value="PAS"/>
    <property type="match status" value="1"/>
</dbReference>
<dbReference type="InterPro" id="IPR025944">
    <property type="entry name" value="Sigma_54_int_dom_CS"/>
</dbReference>
<keyword evidence="5" id="KW-0804">Transcription</keyword>
<dbReference type="Gene3D" id="3.30.450.20">
    <property type="entry name" value="PAS domain"/>
    <property type="match status" value="1"/>
</dbReference>
<dbReference type="Pfam" id="PF02954">
    <property type="entry name" value="HTH_8"/>
    <property type="match status" value="1"/>
</dbReference>
<dbReference type="EMBL" id="FUYH01000004">
    <property type="protein sequence ID" value="SKA81536.1"/>
    <property type="molecule type" value="Genomic_DNA"/>
</dbReference>
<feature type="domain" description="Sigma-54 factor interaction" evidence="6">
    <location>
        <begin position="147"/>
        <end position="375"/>
    </location>
</feature>
<dbReference type="SMART" id="SM00091">
    <property type="entry name" value="PAS"/>
    <property type="match status" value="1"/>
</dbReference>
<evidence type="ECO:0000256" key="4">
    <source>
        <dbReference type="ARBA" id="ARBA00023125"/>
    </source>
</evidence>
<dbReference type="InterPro" id="IPR002078">
    <property type="entry name" value="Sigma_54_int"/>
</dbReference>
<dbReference type="Pfam" id="PF13426">
    <property type="entry name" value="PAS_9"/>
    <property type="match status" value="1"/>
</dbReference>
<dbReference type="PANTHER" id="PTHR32071:SF74">
    <property type="entry name" value="TRANSCRIPTIONAL ACTIVATOR ROCR"/>
    <property type="match status" value="1"/>
</dbReference>
<reference evidence="9" key="1">
    <citation type="submission" date="2017-02" db="EMBL/GenBank/DDBJ databases">
        <authorList>
            <person name="Varghese N."/>
            <person name="Submissions S."/>
        </authorList>
    </citation>
    <scope>NUCLEOTIDE SEQUENCE [LARGE SCALE GENOMIC DNA]</scope>
    <source>
        <strain evidence="9">USBA 833</strain>
    </source>
</reference>
<dbReference type="PROSITE" id="PS50112">
    <property type="entry name" value="PAS"/>
    <property type="match status" value="1"/>
</dbReference>
<dbReference type="AlphaFoldDB" id="A0A1T4WW38"/>
<dbReference type="PROSITE" id="PS00688">
    <property type="entry name" value="SIGMA54_INTERACT_3"/>
    <property type="match status" value="1"/>
</dbReference>
<dbReference type="RefSeq" id="WP_078695708.1">
    <property type="nucleotide sequence ID" value="NZ_FUYH01000004.1"/>
</dbReference>
<dbReference type="InterPro" id="IPR058031">
    <property type="entry name" value="AAA_lid_NorR"/>
</dbReference>
<keyword evidence="9" id="KW-1185">Reference proteome</keyword>
<feature type="domain" description="PAS" evidence="7">
    <location>
        <begin position="4"/>
        <end position="55"/>
    </location>
</feature>
<dbReference type="InterPro" id="IPR000014">
    <property type="entry name" value="PAS"/>
</dbReference>
<evidence type="ECO:0000259" key="6">
    <source>
        <dbReference type="PROSITE" id="PS50045"/>
    </source>
</evidence>
<dbReference type="GO" id="GO:0005524">
    <property type="term" value="F:ATP binding"/>
    <property type="evidence" value="ECO:0007669"/>
    <property type="project" value="UniProtKB-KW"/>
</dbReference>
<proteinExistence type="predicted"/>
<dbReference type="SMART" id="SM00382">
    <property type="entry name" value="AAA"/>
    <property type="match status" value="1"/>
</dbReference>
<keyword evidence="4" id="KW-0238">DNA-binding</keyword>
<dbReference type="InterPro" id="IPR027417">
    <property type="entry name" value="P-loop_NTPase"/>
</dbReference>
<dbReference type="InterPro" id="IPR035965">
    <property type="entry name" value="PAS-like_dom_sf"/>
</dbReference>
<dbReference type="Gene3D" id="1.10.8.60">
    <property type="match status" value="1"/>
</dbReference>
<evidence type="ECO:0000259" key="7">
    <source>
        <dbReference type="PROSITE" id="PS50112"/>
    </source>
</evidence>
<evidence type="ECO:0000313" key="8">
    <source>
        <dbReference type="EMBL" id="SKA81536.1"/>
    </source>
</evidence>
<dbReference type="Pfam" id="PF25601">
    <property type="entry name" value="AAA_lid_14"/>
    <property type="match status" value="1"/>
</dbReference>
<dbReference type="PANTHER" id="PTHR32071">
    <property type="entry name" value="TRANSCRIPTIONAL REGULATORY PROTEIN"/>
    <property type="match status" value="1"/>
</dbReference>
<keyword evidence="3" id="KW-0805">Transcription regulation</keyword>
<name>A0A1T4WW38_9CLOT</name>
<dbReference type="InterPro" id="IPR003593">
    <property type="entry name" value="AAA+_ATPase"/>
</dbReference>
<evidence type="ECO:0000313" key="9">
    <source>
        <dbReference type="Proteomes" id="UP000190105"/>
    </source>
</evidence>
<dbReference type="InterPro" id="IPR025662">
    <property type="entry name" value="Sigma_54_int_dom_ATP-bd_1"/>
</dbReference>
<dbReference type="SUPFAM" id="SSF55785">
    <property type="entry name" value="PYP-like sensor domain (PAS domain)"/>
    <property type="match status" value="1"/>
</dbReference>
<dbReference type="InterPro" id="IPR002197">
    <property type="entry name" value="HTH_Fis"/>
</dbReference>
<dbReference type="GO" id="GO:0006355">
    <property type="term" value="P:regulation of DNA-templated transcription"/>
    <property type="evidence" value="ECO:0007669"/>
    <property type="project" value="InterPro"/>
</dbReference>
<keyword evidence="1" id="KW-0547">Nucleotide-binding</keyword>
<sequence>MDFYSKILEILINNIDEGIHVIDSEGKTIIYNKAMEALEGFDGSEVIGKKILELFPSLNENTSTLCNVLKSGEPIGERYQSYVNKKGHNITAVNITLPIKLDDEIAGAIEISKDFTKVKELYDRIIHLTGKSKSEIKSDKKYNFDSITGCSPKFLKCVEMAKKAAASSSTVLIYGETGTGKEVLSRCIHNESERALKPFVALNCAALPEGLLESILFGTIKGSFTGAVDRIGLFEQANGGTLLLDEINSMSIALQAKLLRVLQEGYIRRVGDVKDIPVDVRIIATTNEDPYTAIIKGSIRKDLYYRLSVINIAIPSLRDRKEDIPLFIKDFIKKYNNQLSKDVWDISKEVYDAFMSYDWPGNVRELKNYIEGAMNMVSGHILQKEHFTPQIQDTVFIKSKDQDMLNINNYSFSSSLDEYMDEVEKKIIKEALKKCGNNISKASKLLKIKRQTLQQKIKRYNINM</sequence>
<dbReference type="Pfam" id="PF00158">
    <property type="entry name" value="Sigma54_activat"/>
    <property type="match status" value="1"/>
</dbReference>
<evidence type="ECO:0000256" key="3">
    <source>
        <dbReference type="ARBA" id="ARBA00023015"/>
    </source>
</evidence>
<keyword evidence="2" id="KW-0067">ATP-binding</keyword>
<evidence type="ECO:0000256" key="5">
    <source>
        <dbReference type="ARBA" id="ARBA00023163"/>
    </source>
</evidence>
<dbReference type="Gene3D" id="3.40.50.300">
    <property type="entry name" value="P-loop containing nucleotide triphosphate hydrolases"/>
    <property type="match status" value="1"/>
</dbReference>
<dbReference type="GO" id="GO:0043565">
    <property type="term" value="F:sequence-specific DNA binding"/>
    <property type="evidence" value="ECO:0007669"/>
    <property type="project" value="InterPro"/>
</dbReference>
<dbReference type="Proteomes" id="UP000190105">
    <property type="component" value="Unassembled WGS sequence"/>
</dbReference>
<dbReference type="Gene3D" id="1.10.10.60">
    <property type="entry name" value="Homeodomain-like"/>
    <property type="match status" value="1"/>
</dbReference>
<dbReference type="CDD" id="cd00009">
    <property type="entry name" value="AAA"/>
    <property type="match status" value="1"/>
</dbReference>
<dbReference type="PRINTS" id="PR01590">
    <property type="entry name" value="HTHFIS"/>
</dbReference>
<dbReference type="SUPFAM" id="SSF46689">
    <property type="entry name" value="Homeodomain-like"/>
    <property type="match status" value="1"/>
</dbReference>